<organism evidence="5 6">
    <name type="scientific">Pollutimonas harenae</name>
    <dbReference type="NCBI Taxonomy" id="657015"/>
    <lineage>
        <taxon>Bacteria</taxon>
        <taxon>Pseudomonadati</taxon>
        <taxon>Pseudomonadota</taxon>
        <taxon>Betaproteobacteria</taxon>
        <taxon>Burkholderiales</taxon>
        <taxon>Alcaligenaceae</taxon>
        <taxon>Pollutimonas</taxon>
    </lineage>
</organism>
<comment type="similarity">
    <text evidence="1">Belongs to the 'GDXG' lipolytic enzyme family.</text>
</comment>
<dbReference type="SUPFAM" id="SSF53474">
    <property type="entry name" value="alpha/beta-Hydrolases"/>
    <property type="match status" value="1"/>
</dbReference>
<evidence type="ECO:0000256" key="1">
    <source>
        <dbReference type="ARBA" id="ARBA00010515"/>
    </source>
</evidence>
<dbReference type="GO" id="GO:0016787">
    <property type="term" value="F:hydrolase activity"/>
    <property type="evidence" value="ECO:0007669"/>
    <property type="project" value="UniProtKB-KW"/>
</dbReference>
<keyword evidence="2 5" id="KW-0378">Hydrolase</keyword>
<dbReference type="PANTHER" id="PTHR48081:SF8">
    <property type="entry name" value="ALPHA_BETA HYDROLASE FOLD-3 DOMAIN-CONTAINING PROTEIN-RELATED"/>
    <property type="match status" value="1"/>
</dbReference>
<dbReference type="Proteomes" id="UP000554144">
    <property type="component" value="Unassembled WGS sequence"/>
</dbReference>
<dbReference type="EMBL" id="JACCEV010000001">
    <property type="protein sequence ID" value="NYT84139.1"/>
    <property type="molecule type" value="Genomic_DNA"/>
</dbReference>
<proteinExistence type="inferred from homology"/>
<dbReference type="Pfam" id="PF07859">
    <property type="entry name" value="Abhydrolase_3"/>
    <property type="match status" value="1"/>
</dbReference>
<dbReference type="PROSITE" id="PS01174">
    <property type="entry name" value="LIPASE_GDXG_SER"/>
    <property type="match status" value="1"/>
</dbReference>
<comment type="caution">
    <text evidence="5">The sequence shown here is derived from an EMBL/GenBank/DDBJ whole genome shotgun (WGS) entry which is preliminary data.</text>
</comment>
<dbReference type="InterPro" id="IPR002168">
    <property type="entry name" value="Lipase_GDXG_HIS_AS"/>
</dbReference>
<dbReference type="InterPro" id="IPR050300">
    <property type="entry name" value="GDXG_lipolytic_enzyme"/>
</dbReference>
<dbReference type="InterPro" id="IPR029058">
    <property type="entry name" value="AB_hydrolase_fold"/>
</dbReference>
<dbReference type="FunFam" id="3.40.50.1820:FF:000089">
    <property type="entry name" value="Alpha/beta hydrolase"/>
    <property type="match status" value="1"/>
</dbReference>
<feature type="active site" evidence="3">
    <location>
        <position position="158"/>
    </location>
</feature>
<accession>A0A853GXR1</accession>
<dbReference type="AlphaFoldDB" id="A0A853GXR1"/>
<dbReference type="Gene3D" id="3.40.50.1820">
    <property type="entry name" value="alpha/beta hydrolase"/>
    <property type="match status" value="1"/>
</dbReference>
<dbReference type="InterPro" id="IPR013094">
    <property type="entry name" value="AB_hydrolase_3"/>
</dbReference>
<gene>
    <name evidence="5" type="ORF">H0A62_00860</name>
</gene>
<evidence type="ECO:0000313" key="5">
    <source>
        <dbReference type="EMBL" id="NYT84139.1"/>
    </source>
</evidence>
<dbReference type="OrthoDB" id="9794445at2"/>
<evidence type="ECO:0000259" key="4">
    <source>
        <dbReference type="Pfam" id="PF07859"/>
    </source>
</evidence>
<dbReference type="RefSeq" id="WP_130038674.1">
    <property type="nucleotide sequence ID" value="NZ_JACCEV010000001.1"/>
</dbReference>
<protein>
    <submittedName>
        <fullName evidence="5">Alpha/beta hydrolase</fullName>
    </submittedName>
</protein>
<evidence type="ECO:0000256" key="3">
    <source>
        <dbReference type="PROSITE-ProRule" id="PRU10038"/>
    </source>
</evidence>
<dbReference type="PANTHER" id="PTHR48081">
    <property type="entry name" value="AB HYDROLASE SUPERFAMILY PROTEIN C4A8.06C"/>
    <property type="match status" value="1"/>
</dbReference>
<keyword evidence="6" id="KW-1185">Reference proteome</keyword>
<dbReference type="PROSITE" id="PS01173">
    <property type="entry name" value="LIPASE_GDXG_HIS"/>
    <property type="match status" value="1"/>
</dbReference>
<name>A0A853GXR1_9BURK</name>
<evidence type="ECO:0000256" key="2">
    <source>
        <dbReference type="ARBA" id="ARBA00022801"/>
    </source>
</evidence>
<dbReference type="InterPro" id="IPR033140">
    <property type="entry name" value="Lipase_GDXG_put_SER_AS"/>
</dbReference>
<sequence length="311" mass="33724">MKLDASAEALIAFTQQQNNPPLGAVPVALSRKQSNAVRAQLQPDSPVLASVEDGEINGSKSAIPFRIYRAVADSTSVPAVVFFHGGGFVLGDLDSHDIVCRQICHESACTVIAIDYRLAPEHKFPAAVDDAIDATAWVREHAAELNIDADRIALAGDSAGANLATVVAIDMKRKGLQPLALQILFYPVVDQYAEYDSKQRYGSGYLLTRSAINFYADQYFGSEGDKQDWRASPMLHDDLSGLPEALVITAGFDPLVDEGEAYALRLSQAGVRTTVRRFPGQVHGFITRGRIIPEAFEAIQEAALLLRTRLA</sequence>
<evidence type="ECO:0000313" key="6">
    <source>
        <dbReference type="Proteomes" id="UP000554144"/>
    </source>
</evidence>
<feature type="domain" description="Alpha/beta hydrolase fold-3" evidence="4">
    <location>
        <begin position="80"/>
        <end position="286"/>
    </location>
</feature>
<reference evidence="5 6" key="1">
    <citation type="submission" date="2020-07" db="EMBL/GenBank/DDBJ databases">
        <title>Taxonomic revisions and descriptions of new bacterial species based on genomic comparisons in the high-G+C-content subgroup of the family Alcaligenaceae.</title>
        <authorList>
            <person name="Szabo A."/>
            <person name="Felfoldi T."/>
        </authorList>
    </citation>
    <scope>NUCLEOTIDE SEQUENCE [LARGE SCALE GENOMIC DNA]</scope>
    <source>
        <strain evidence="5 6">DSM 25667</strain>
    </source>
</reference>